<organism evidence="7 8">
    <name type="scientific">Candidatus Magasanikbacteria bacterium RIFCSPLOWO2_02_FULL_44_11</name>
    <dbReference type="NCBI Taxonomy" id="1798689"/>
    <lineage>
        <taxon>Bacteria</taxon>
        <taxon>Candidatus Magasanikiibacteriota</taxon>
    </lineage>
</organism>
<protein>
    <recommendedName>
        <fullName evidence="9">Transposase</fullName>
    </recommendedName>
</protein>
<dbReference type="GO" id="GO:0004803">
    <property type="term" value="F:transposase activity"/>
    <property type="evidence" value="ECO:0007669"/>
    <property type="project" value="InterPro"/>
</dbReference>
<dbReference type="InterPro" id="IPR012337">
    <property type="entry name" value="RNaseH-like_sf"/>
</dbReference>
<dbReference type="Pfam" id="PF01609">
    <property type="entry name" value="DDE_Tnp_1"/>
    <property type="match status" value="1"/>
</dbReference>
<dbReference type="NCBIfam" id="NF033592">
    <property type="entry name" value="transpos_IS4_1"/>
    <property type="match status" value="1"/>
</dbReference>
<evidence type="ECO:0000256" key="3">
    <source>
        <dbReference type="ARBA" id="ARBA00023125"/>
    </source>
</evidence>
<comment type="caution">
    <text evidence="7">The sequence shown here is derived from an EMBL/GenBank/DDBJ whole genome shotgun (WGS) entry which is preliminary data.</text>
</comment>
<evidence type="ECO:0008006" key="9">
    <source>
        <dbReference type="Google" id="ProtNLM"/>
    </source>
</evidence>
<evidence type="ECO:0000256" key="4">
    <source>
        <dbReference type="ARBA" id="ARBA00023172"/>
    </source>
</evidence>
<evidence type="ECO:0000313" key="7">
    <source>
        <dbReference type="EMBL" id="OGH81126.1"/>
    </source>
</evidence>
<keyword evidence="4" id="KW-0233">DNA recombination</keyword>
<dbReference type="Pfam" id="PF14294">
    <property type="entry name" value="DUF4372"/>
    <property type="match status" value="1"/>
</dbReference>
<proteinExistence type="inferred from homology"/>
<dbReference type="AlphaFoldDB" id="A0A1F6NB18"/>
<feature type="domain" description="Transposase IS4-like" evidence="5">
    <location>
        <begin position="126"/>
        <end position="222"/>
    </location>
</feature>
<dbReference type="PANTHER" id="PTHR33258">
    <property type="entry name" value="TRANSPOSASE INSL FOR INSERTION SEQUENCE ELEMENT IS186A-RELATED"/>
    <property type="match status" value="1"/>
</dbReference>
<dbReference type="STRING" id="1798689.A3I29_00730"/>
<evidence type="ECO:0000256" key="1">
    <source>
        <dbReference type="ARBA" id="ARBA00010075"/>
    </source>
</evidence>
<feature type="domain" description="DUF4372" evidence="6">
    <location>
        <begin position="4"/>
        <end position="76"/>
    </location>
</feature>
<sequence>MFQGQYVFSQIAELIPRHEFDKCVKRYNGNIRVRNLSCRDQLLALMFGQLTNLRSLRGIVLCLNAHANLLYHLGFKSKHFTLSTVSRANENRDWKIYHDLAQTLITKARKLYLNDNDFAIDIDGAVYALDSTIIDLCLATFRWAYFELGKSAVKIHTQLDLRGNIPSFFLITKAKTHDINFLDILEFEAGAIYIMDRGYFDFERLFKIHSAKAYFVIRAKKSIS</sequence>
<dbReference type="PANTHER" id="PTHR33258:SF1">
    <property type="entry name" value="TRANSPOSASE INSL FOR INSERTION SEQUENCE ELEMENT IS186A-RELATED"/>
    <property type="match status" value="1"/>
</dbReference>
<dbReference type="SUPFAM" id="SSF53098">
    <property type="entry name" value="Ribonuclease H-like"/>
    <property type="match status" value="1"/>
</dbReference>
<evidence type="ECO:0000313" key="8">
    <source>
        <dbReference type="Proteomes" id="UP000178726"/>
    </source>
</evidence>
<evidence type="ECO:0000259" key="6">
    <source>
        <dbReference type="Pfam" id="PF14294"/>
    </source>
</evidence>
<dbReference type="InterPro" id="IPR025399">
    <property type="entry name" value="DUF4372"/>
</dbReference>
<dbReference type="GO" id="GO:0003677">
    <property type="term" value="F:DNA binding"/>
    <property type="evidence" value="ECO:0007669"/>
    <property type="project" value="UniProtKB-KW"/>
</dbReference>
<gene>
    <name evidence="7" type="ORF">A3I29_00730</name>
</gene>
<reference evidence="7 8" key="1">
    <citation type="journal article" date="2016" name="Nat. Commun.">
        <title>Thousands of microbial genomes shed light on interconnected biogeochemical processes in an aquifer system.</title>
        <authorList>
            <person name="Anantharaman K."/>
            <person name="Brown C.T."/>
            <person name="Hug L.A."/>
            <person name="Sharon I."/>
            <person name="Castelle C.J."/>
            <person name="Probst A.J."/>
            <person name="Thomas B.C."/>
            <person name="Singh A."/>
            <person name="Wilkins M.J."/>
            <person name="Karaoz U."/>
            <person name="Brodie E.L."/>
            <person name="Williams K.H."/>
            <person name="Hubbard S.S."/>
            <person name="Banfield J.F."/>
        </authorList>
    </citation>
    <scope>NUCLEOTIDE SEQUENCE [LARGE SCALE GENOMIC DNA]</scope>
</reference>
<evidence type="ECO:0000256" key="2">
    <source>
        <dbReference type="ARBA" id="ARBA00022578"/>
    </source>
</evidence>
<dbReference type="InterPro" id="IPR047952">
    <property type="entry name" value="Transpos_IS4"/>
</dbReference>
<accession>A0A1F6NB18</accession>
<dbReference type="InterPro" id="IPR002559">
    <property type="entry name" value="Transposase_11"/>
</dbReference>
<dbReference type="Proteomes" id="UP000178726">
    <property type="component" value="Unassembled WGS sequence"/>
</dbReference>
<name>A0A1F6NB18_9BACT</name>
<dbReference type="GO" id="GO:0006313">
    <property type="term" value="P:DNA transposition"/>
    <property type="evidence" value="ECO:0007669"/>
    <property type="project" value="InterPro"/>
</dbReference>
<keyword evidence="3" id="KW-0238">DNA-binding</keyword>
<keyword evidence="2" id="KW-0815">Transposition</keyword>
<dbReference type="EMBL" id="MFQK01000010">
    <property type="protein sequence ID" value="OGH81126.1"/>
    <property type="molecule type" value="Genomic_DNA"/>
</dbReference>
<evidence type="ECO:0000259" key="5">
    <source>
        <dbReference type="Pfam" id="PF01609"/>
    </source>
</evidence>
<comment type="similarity">
    <text evidence="1">Belongs to the transposase 11 family.</text>
</comment>